<dbReference type="RefSeq" id="WP_386115722.1">
    <property type="nucleotide sequence ID" value="NZ_JBHTKM010000055.1"/>
</dbReference>
<protein>
    <submittedName>
        <fullName evidence="1">Uncharacterized protein</fullName>
    </submittedName>
</protein>
<organism evidence="1 2">
    <name type="scientific">Winogradskyella rapida</name>
    <dbReference type="NCBI Taxonomy" id="549701"/>
    <lineage>
        <taxon>Bacteria</taxon>
        <taxon>Pseudomonadati</taxon>
        <taxon>Bacteroidota</taxon>
        <taxon>Flavobacteriia</taxon>
        <taxon>Flavobacteriales</taxon>
        <taxon>Flavobacteriaceae</taxon>
        <taxon>Winogradskyella</taxon>
    </lineage>
</organism>
<comment type="caution">
    <text evidence="1">The sequence shown here is derived from an EMBL/GenBank/DDBJ whole genome shotgun (WGS) entry which is preliminary data.</text>
</comment>
<reference evidence="2" key="1">
    <citation type="journal article" date="2019" name="Int. J. Syst. Evol. Microbiol.">
        <title>The Global Catalogue of Microorganisms (GCM) 10K type strain sequencing project: providing services to taxonomists for standard genome sequencing and annotation.</title>
        <authorList>
            <consortium name="The Broad Institute Genomics Platform"/>
            <consortium name="The Broad Institute Genome Sequencing Center for Infectious Disease"/>
            <person name="Wu L."/>
            <person name="Ma J."/>
        </authorList>
    </citation>
    <scope>NUCLEOTIDE SEQUENCE [LARGE SCALE GENOMIC DNA]</scope>
    <source>
        <strain evidence="2">CCUG 56098</strain>
    </source>
</reference>
<keyword evidence="2" id="KW-1185">Reference proteome</keyword>
<dbReference type="Proteomes" id="UP001597086">
    <property type="component" value="Unassembled WGS sequence"/>
</dbReference>
<evidence type="ECO:0000313" key="1">
    <source>
        <dbReference type="EMBL" id="MFD1015718.1"/>
    </source>
</evidence>
<sequence length="123" mass="13894">MAVTTKSIETRIWNFCLVKKRNKEYPAAVVAAIFNLSWFIDETGFPPPPIAIQLKRRLETRLGTIGNLRNGNRIGKCAEVGAANKILRTRPTVGADRMKFTQAIRPRTMQKVPMCQNCIDTFT</sequence>
<gene>
    <name evidence="1" type="ORF">ACFQ13_07315</name>
</gene>
<name>A0ABW3KST1_9FLAO</name>
<dbReference type="EMBL" id="JBHTKM010000055">
    <property type="protein sequence ID" value="MFD1015718.1"/>
    <property type="molecule type" value="Genomic_DNA"/>
</dbReference>
<accession>A0ABW3KST1</accession>
<evidence type="ECO:0000313" key="2">
    <source>
        <dbReference type="Proteomes" id="UP001597086"/>
    </source>
</evidence>
<proteinExistence type="predicted"/>